<organism evidence="2 3">
    <name type="scientific">Candidatus Kaiserbacteria bacterium CG17_big_fil_post_rev_8_21_14_2_50_51_7</name>
    <dbReference type="NCBI Taxonomy" id="1974613"/>
    <lineage>
        <taxon>Bacteria</taxon>
        <taxon>Candidatus Kaiseribacteriota</taxon>
    </lineage>
</organism>
<gene>
    <name evidence="2" type="ORF">COW49_01330</name>
</gene>
<accession>A0A2M7FCY7</accession>
<evidence type="ECO:0000313" key="2">
    <source>
        <dbReference type="EMBL" id="PIV87126.1"/>
    </source>
</evidence>
<sequence length="310" mass="35830">YMKAEIIETQEEVEDVSIVPRVVNEVDDPSEFSKTTITVLPESVDKVAKTDKEEEETTVISKTEKKEEEPTKEETSEETLPLKVKDKPKEKDAVQKRIDELTKKRREAERERDWERTKRLELETELKAAKSVIPQTGKPKQEDFETDLDYLEAVSDWKIEQKFKAESEKVSKEMATVDEKAVIDEIYRELDKNMEKGRKKYPDFIELVLNKDVKISEAMIETLLFSDTAEDVLYYLGKHPDESVDIAELPPLKAAHELGKIVARLNAPPPRKKITNAPEPITPVKTTGITEQDPSNMTPREYRAWREKQK</sequence>
<feature type="compositionally biased region" description="Polar residues" evidence="1">
    <location>
        <begin position="284"/>
        <end position="298"/>
    </location>
</feature>
<protein>
    <submittedName>
        <fullName evidence="2">Uncharacterized protein</fullName>
    </submittedName>
</protein>
<dbReference type="EMBL" id="PFFD01000059">
    <property type="protein sequence ID" value="PIV87126.1"/>
    <property type="molecule type" value="Genomic_DNA"/>
</dbReference>
<feature type="compositionally biased region" description="Basic and acidic residues" evidence="1">
    <location>
        <begin position="300"/>
        <end position="310"/>
    </location>
</feature>
<evidence type="ECO:0000313" key="3">
    <source>
        <dbReference type="Proteomes" id="UP000228497"/>
    </source>
</evidence>
<feature type="region of interest" description="Disordered" evidence="1">
    <location>
        <begin position="44"/>
        <end position="116"/>
    </location>
</feature>
<dbReference type="AlphaFoldDB" id="A0A2M7FCY7"/>
<evidence type="ECO:0000256" key="1">
    <source>
        <dbReference type="SAM" id="MobiDB-lite"/>
    </source>
</evidence>
<feature type="region of interest" description="Disordered" evidence="1">
    <location>
        <begin position="266"/>
        <end position="310"/>
    </location>
</feature>
<feature type="compositionally biased region" description="Basic and acidic residues" evidence="1">
    <location>
        <begin position="83"/>
        <end position="116"/>
    </location>
</feature>
<feature type="compositionally biased region" description="Basic and acidic residues" evidence="1">
    <location>
        <begin position="62"/>
        <end position="74"/>
    </location>
</feature>
<comment type="caution">
    <text evidence="2">The sequence shown here is derived from an EMBL/GenBank/DDBJ whole genome shotgun (WGS) entry which is preliminary data.</text>
</comment>
<proteinExistence type="predicted"/>
<name>A0A2M7FCY7_9BACT</name>
<dbReference type="Proteomes" id="UP000228497">
    <property type="component" value="Unassembled WGS sequence"/>
</dbReference>
<reference evidence="3" key="1">
    <citation type="submission" date="2017-09" db="EMBL/GenBank/DDBJ databases">
        <title>Depth-based differentiation of microbial function through sediment-hosted aquifers and enrichment of novel symbionts in the deep terrestrial subsurface.</title>
        <authorList>
            <person name="Probst A.J."/>
            <person name="Ladd B."/>
            <person name="Jarett J.K."/>
            <person name="Geller-Mcgrath D.E."/>
            <person name="Sieber C.M.K."/>
            <person name="Emerson J.B."/>
            <person name="Anantharaman K."/>
            <person name="Thomas B.C."/>
            <person name="Malmstrom R."/>
            <person name="Stieglmeier M."/>
            <person name="Klingl A."/>
            <person name="Woyke T."/>
            <person name="Ryan C.M."/>
            <person name="Banfield J.F."/>
        </authorList>
    </citation>
    <scope>NUCLEOTIDE SEQUENCE [LARGE SCALE GENOMIC DNA]</scope>
</reference>
<feature type="non-terminal residue" evidence="2">
    <location>
        <position position="1"/>
    </location>
</feature>